<dbReference type="InterPro" id="IPR050438">
    <property type="entry name" value="LMW_PTPase"/>
</dbReference>
<dbReference type="PRINTS" id="PR00719">
    <property type="entry name" value="LMWPTPASE"/>
</dbReference>
<evidence type="ECO:0000256" key="4">
    <source>
        <dbReference type="ARBA" id="ARBA00022912"/>
    </source>
</evidence>
<dbReference type="EMBL" id="JASBAN010000001">
    <property type="protein sequence ID" value="MDI2113408.1"/>
    <property type="molecule type" value="Genomic_DNA"/>
</dbReference>
<dbReference type="SMART" id="SM00226">
    <property type="entry name" value="LMWPc"/>
    <property type="match status" value="1"/>
</dbReference>
<protein>
    <recommendedName>
        <fullName evidence="2">protein-tyrosine-phosphatase</fullName>
        <ecNumber evidence="2">3.1.3.48</ecNumber>
    </recommendedName>
</protein>
<dbReference type="GO" id="GO:0004725">
    <property type="term" value="F:protein tyrosine phosphatase activity"/>
    <property type="evidence" value="ECO:0007669"/>
    <property type="project" value="UniProtKB-EC"/>
</dbReference>
<accession>A0ABT6Q931</accession>
<comment type="similarity">
    <text evidence="1">Belongs to the low molecular weight phosphotyrosine protein phosphatase family.</text>
</comment>
<evidence type="ECO:0000256" key="2">
    <source>
        <dbReference type="ARBA" id="ARBA00013064"/>
    </source>
</evidence>
<dbReference type="CDD" id="cd16343">
    <property type="entry name" value="LMWPTP"/>
    <property type="match status" value="1"/>
</dbReference>
<evidence type="ECO:0000256" key="3">
    <source>
        <dbReference type="ARBA" id="ARBA00022801"/>
    </source>
</evidence>
<proteinExistence type="inferred from homology"/>
<evidence type="ECO:0000313" key="6">
    <source>
        <dbReference type="EMBL" id="MDI2113408.1"/>
    </source>
</evidence>
<name>A0ABT6Q931_9PROT</name>
<dbReference type="InterPro" id="IPR036196">
    <property type="entry name" value="Ptyr_pPase_sf"/>
</dbReference>
<feature type="domain" description="Phosphotyrosine protein phosphatase I" evidence="5">
    <location>
        <begin position="5"/>
        <end position="152"/>
    </location>
</feature>
<dbReference type="PANTHER" id="PTHR11717">
    <property type="entry name" value="LOW MOLECULAR WEIGHT PROTEIN TYROSINE PHOSPHATASE"/>
    <property type="match status" value="1"/>
</dbReference>
<evidence type="ECO:0000313" key="7">
    <source>
        <dbReference type="Proteomes" id="UP001431775"/>
    </source>
</evidence>
<dbReference type="InterPro" id="IPR023485">
    <property type="entry name" value="Ptyr_pPase"/>
</dbReference>
<sequence>MHSSFSVLFVCLGNICRSPMAQAAFTSEIQKRHLHIKVDSAGLGSWHIDNPPDNRAIKETARHNIDINTYRGRQIQLEDFVSFTHIIGMDHRNIHQLKKIAPPECLHKISLLMDYSMTHKGQEIADPYYGDQLDFETTWNQVYLGVVGLADYFEKKL</sequence>
<reference evidence="6" key="1">
    <citation type="submission" date="2023-05" db="EMBL/GenBank/DDBJ databases">
        <title>Whole genome sequence of Commensalibacter sp.</title>
        <authorList>
            <person name="Charoenyingcharoen P."/>
            <person name="Yukphan P."/>
        </authorList>
    </citation>
    <scope>NUCLEOTIDE SEQUENCE</scope>
    <source>
        <strain evidence="6">TBRC 10068</strain>
    </source>
</reference>
<evidence type="ECO:0000259" key="5">
    <source>
        <dbReference type="SMART" id="SM00226"/>
    </source>
</evidence>
<dbReference type="RefSeq" id="WP_281463014.1">
    <property type="nucleotide sequence ID" value="NZ_JASBAN010000001.1"/>
</dbReference>
<dbReference type="SUPFAM" id="SSF52788">
    <property type="entry name" value="Phosphotyrosine protein phosphatases I"/>
    <property type="match status" value="1"/>
</dbReference>
<dbReference type="InterPro" id="IPR017867">
    <property type="entry name" value="Tyr_phospatase_low_mol_wt"/>
</dbReference>
<dbReference type="Pfam" id="PF01451">
    <property type="entry name" value="LMWPc"/>
    <property type="match status" value="1"/>
</dbReference>
<dbReference type="Proteomes" id="UP001431775">
    <property type="component" value="Unassembled WGS sequence"/>
</dbReference>
<comment type="caution">
    <text evidence="6">The sequence shown here is derived from an EMBL/GenBank/DDBJ whole genome shotgun (WGS) entry which is preliminary data.</text>
</comment>
<dbReference type="EC" id="3.1.3.48" evidence="2"/>
<evidence type="ECO:0000256" key="1">
    <source>
        <dbReference type="ARBA" id="ARBA00011063"/>
    </source>
</evidence>
<keyword evidence="3 6" id="KW-0378">Hydrolase</keyword>
<keyword evidence="7" id="KW-1185">Reference proteome</keyword>
<dbReference type="Gene3D" id="3.40.50.2300">
    <property type="match status" value="1"/>
</dbReference>
<dbReference type="PANTHER" id="PTHR11717:SF7">
    <property type="entry name" value="LOW MOLECULAR WEIGHT PHOSPHOTYROSINE PROTEIN PHOSPHATASE"/>
    <property type="match status" value="1"/>
</dbReference>
<gene>
    <name evidence="6" type="ORF">QJV33_09005</name>
</gene>
<organism evidence="6 7">
    <name type="scientific">Commensalibacter nepenthis</name>
    <dbReference type="NCBI Taxonomy" id="3043872"/>
    <lineage>
        <taxon>Bacteria</taxon>
        <taxon>Pseudomonadati</taxon>
        <taxon>Pseudomonadota</taxon>
        <taxon>Alphaproteobacteria</taxon>
        <taxon>Acetobacterales</taxon>
        <taxon>Acetobacteraceae</taxon>
    </lineage>
</organism>
<keyword evidence="4" id="KW-0904">Protein phosphatase</keyword>